<evidence type="ECO:0000256" key="4">
    <source>
        <dbReference type="ARBA" id="ARBA00023163"/>
    </source>
</evidence>
<dbReference type="Pfam" id="PF13377">
    <property type="entry name" value="Peripla_BP_3"/>
    <property type="match status" value="1"/>
</dbReference>
<dbReference type="InterPro" id="IPR000843">
    <property type="entry name" value="HTH_LacI"/>
</dbReference>
<keyword evidence="4" id="KW-0804">Transcription</keyword>
<name>A0ABX2GLW1_9FIRM</name>
<keyword evidence="7" id="KW-1185">Reference proteome</keyword>
<comment type="caution">
    <text evidence="6">The sequence shown here is derived from an EMBL/GenBank/DDBJ whole genome shotgun (WGS) entry which is preliminary data.</text>
</comment>
<dbReference type="InterPro" id="IPR010982">
    <property type="entry name" value="Lambda_DNA-bd_dom_sf"/>
</dbReference>
<evidence type="ECO:0000256" key="1">
    <source>
        <dbReference type="ARBA" id="ARBA00022491"/>
    </source>
</evidence>
<dbReference type="Proteomes" id="UP000822152">
    <property type="component" value="Unassembled WGS sequence"/>
</dbReference>
<dbReference type="EMBL" id="JAAIPF010000010">
    <property type="protein sequence ID" value="NSF73338.1"/>
    <property type="molecule type" value="Genomic_DNA"/>
</dbReference>
<dbReference type="Gene3D" id="3.40.50.2300">
    <property type="match status" value="2"/>
</dbReference>
<evidence type="ECO:0000313" key="7">
    <source>
        <dbReference type="Proteomes" id="UP000822152"/>
    </source>
</evidence>
<dbReference type="SMART" id="SM00354">
    <property type="entry name" value="HTH_LACI"/>
    <property type="match status" value="1"/>
</dbReference>
<dbReference type="CDD" id="cd06267">
    <property type="entry name" value="PBP1_LacI_sugar_binding-like"/>
    <property type="match status" value="1"/>
</dbReference>
<dbReference type="Pfam" id="PF00356">
    <property type="entry name" value="LacI"/>
    <property type="match status" value="1"/>
</dbReference>
<evidence type="ECO:0000256" key="2">
    <source>
        <dbReference type="ARBA" id="ARBA00023015"/>
    </source>
</evidence>
<dbReference type="RefSeq" id="WP_173743010.1">
    <property type="nucleotide sequence ID" value="NZ_JAAIPF010000010.1"/>
</dbReference>
<evidence type="ECO:0000313" key="6">
    <source>
        <dbReference type="EMBL" id="NSF73338.1"/>
    </source>
</evidence>
<dbReference type="CDD" id="cd01392">
    <property type="entry name" value="HTH_LacI"/>
    <property type="match status" value="1"/>
</dbReference>
<protein>
    <submittedName>
        <fullName evidence="6">LacI family transcriptional regulator</fullName>
    </submittedName>
</protein>
<proteinExistence type="predicted"/>
<dbReference type="PROSITE" id="PS50932">
    <property type="entry name" value="HTH_LACI_2"/>
    <property type="match status" value="1"/>
</dbReference>
<reference evidence="6 7" key="1">
    <citation type="journal article" date="2020" name="Cell Host Microbe">
        <title>Functional and Genomic Variation between Human-Derived Isolates of Lachnospiraceae Reveals Inter- and Intra-Species Diversity.</title>
        <authorList>
            <person name="Sorbara M.T."/>
            <person name="Littmann E.R."/>
            <person name="Fontana E."/>
            <person name="Moody T.U."/>
            <person name="Kohout C.E."/>
            <person name="Gjonbalaj M."/>
            <person name="Eaton V."/>
            <person name="Seok R."/>
            <person name="Leiner I.M."/>
            <person name="Pamer E.G."/>
        </authorList>
    </citation>
    <scope>NUCLEOTIDE SEQUENCE [LARGE SCALE GENOMIC DNA]</scope>
    <source>
        <strain evidence="6 7">MSK.20.11</strain>
    </source>
</reference>
<keyword evidence="3" id="KW-0238">DNA-binding</keyword>
<evidence type="ECO:0000256" key="3">
    <source>
        <dbReference type="ARBA" id="ARBA00023125"/>
    </source>
</evidence>
<evidence type="ECO:0000259" key="5">
    <source>
        <dbReference type="PROSITE" id="PS50932"/>
    </source>
</evidence>
<accession>A0ABX2GLW1</accession>
<dbReference type="SUPFAM" id="SSF53822">
    <property type="entry name" value="Periplasmic binding protein-like I"/>
    <property type="match status" value="1"/>
</dbReference>
<dbReference type="PANTHER" id="PTHR30146">
    <property type="entry name" value="LACI-RELATED TRANSCRIPTIONAL REPRESSOR"/>
    <property type="match status" value="1"/>
</dbReference>
<dbReference type="InterPro" id="IPR028082">
    <property type="entry name" value="Peripla_BP_I"/>
</dbReference>
<feature type="domain" description="HTH lacI-type" evidence="5">
    <location>
        <begin position="2"/>
        <end position="56"/>
    </location>
</feature>
<dbReference type="Gene3D" id="1.10.260.40">
    <property type="entry name" value="lambda repressor-like DNA-binding domains"/>
    <property type="match status" value="1"/>
</dbReference>
<dbReference type="InterPro" id="IPR046335">
    <property type="entry name" value="LacI/GalR-like_sensor"/>
</dbReference>
<keyword evidence="2" id="KW-0805">Transcription regulation</keyword>
<dbReference type="PANTHER" id="PTHR30146:SF148">
    <property type="entry name" value="HTH-TYPE TRANSCRIPTIONAL REPRESSOR PURR-RELATED"/>
    <property type="match status" value="1"/>
</dbReference>
<organism evidence="6 7">
    <name type="scientific">Blautia wexlerae</name>
    <dbReference type="NCBI Taxonomy" id="418240"/>
    <lineage>
        <taxon>Bacteria</taxon>
        <taxon>Bacillati</taxon>
        <taxon>Bacillota</taxon>
        <taxon>Clostridia</taxon>
        <taxon>Lachnospirales</taxon>
        <taxon>Lachnospiraceae</taxon>
        <taxon>Blautia</taxon>
    </lineage>
</organism>
<sequence>MVSMKEIAKKCNVSVASVSKALNGYSDISEETRKLILKTASEMGYLPNSSARTLKTKRSYNIGVMFVDEARSGLTHNYFNHVLESFKRTAEERGYDITFTSGKISGQKLSYYEHCRYRGVDGVVIACVDFYTDEVQELIRSEIPVVTIDHVFDGNIAVVSNNSQGMEELVSYIYEQGHRKIAYIHGDNTSVTRMRLTSFYRTVQRLGVQIPDEYVKESPYRDADSAARTTSELLELSDPPTCIIYPDDYAAIGGINEIRERGLRIPDDISIAGYDGIDIAKILEPKLTTLCQDTAAIGRMAAEKLIDLIENPKTTLIDRFSVDGTLFKGASVKKIRGLKKQDPASHKL</sequence>
<gene>
    <name evidence="6" type="ORF">G4952_05775</name>
</gene>
<keyword evidence="1" id="KW-0678">Repressor</keyword>
<dbReference type="SUPFAM" id="SSF47413">
    <property type="entry name" value="lambda repressor-like DNA-binding domains"/>
    <property type="match status" value="1"/>
</dbReference>